<dbReference type="PANTHER" id="PTHR42930:SF3">
    <property type="entry name" value="PHOSPHATE-SPECIFIC TRANSPORT SYSTEM ACCESSORY PROTEIN PHOU"/>
    <property type="match status" value="1"/>
</dbReference>
<keyword evidence="4 8" id="KW-0813">Transport</keyword>
<evidence type="ECO:0000256" key="1">
    <source>
        <dbReference type="ARBA" id="ARBA00004496"/>
    </source>
</evidence>
<evidence type="ECO:0000256" key="8">
    <source>
        <dbReference type="PIRNR" id="PIRNR003107"/>
    </source>
</evidence>
<comment type="similarity">
    <text evidence="2 8">Belongs to the PhoU family.</text>
</comment>
<dbReference type="Pfam" id="PF01895">
    <property type="entry name" value="PhoU"/>
    <property type="match status" value="2"/>
</dbReference>
<dbReference type="GO" id="GO:0006817">
    <property type="term" value="P:phosphate ion transport"/>
    <property type="evidence" value="ECO:0007669"/>
    <property type="project" value="UniProtKB-KW"/>
</dbReference>
<dbReference type="InterPro" id="IPR028366">
    <property type="entry name" value="PhoU"/>
</dbReference>
<evidence type="ECO:0000259" key="9">
    <source>
        <dbReference type="Pfam" id="PF01895"/>
    </source>
</evidence>
<evidence type="ECO:0000256" key="7">
    <source>
        <dbReference type="ARBA" id="ARBA00056181"/>
    </source>
</evidence>
<evidence type="ECO:0000256" key="5">
    <source>
        <dbReference type="ARBA" id="ARBA00022490"/>
    </source>
</evidence>
<dbReference type="eggNOG" id="COG0704">
    <property type="taxonomic scope" value="Bacteria"/>
</dbReference>
<dbReference type="PANTHER" id="PTHR42930">
    <property type="entry name" value="PHOSPHATE-SPECIFIC TRANSPORT SYSTEM ACCESSORY PROTEIN PHOU"/>
    <property type="match status" value="1"/>
</dbReference>
<evidence type="ECO:0000256" key="4">
    <source>
        <dbReference type="ARBA" id="ARBA00022448"/>
    </source>
</evidence>
<organism evidence="10 11">
    <name type="scientific">Pseudobdellovibrio exovorus JSS</name>
    <dbReference type="NCBI Taxonomy" id="1184267"/>
    <lineage>
        <taxon>Bacteria</taxon>
        <taxon>Pseudomonadati</taxon>
        <taxon>Bdellovibrionota</taxon>
        <taxon>Bdellovibrionia</taxon>
        <taxon>Bdellovibrionales</taxon>
        <taxon>Pseudobdellovibrionaceae</taxon>
        <taxon>Pseudobdellovibrio</taxon>
    </lineage>
</organism>
<dbReference type="EMBL" id="CP003537">
    <property type="protein sequence ID" value="AGH95029.1"/>
    <property type="molecule type" value="Genomic_DNA"/>
</dbReference>
<keyword evidence="6 8" id="KW-0592">Phosphate transport</keyword>
<dbReference type="FunFam" id="1.20.58.220:FF:000004">
    <property type="entry name" value="Phosphate-specific transport system accessory protein PhoU"/>
    <property type="match status" value="1"/>
</dbReference>
<dbReference type="KEGG" id="bex:A11Q_811"/>
<dbReference type="AlphaFoldDB" id="M4VPI3"/>
<evidence type="ECO:0000256" key="3">
    <source>
        <dbReference type="ARBA" id="ARBA00011738"/>
    </source>
</evidence>
<dbReference type="SUPFAM" id="SSF109755">
    <property type="entry name" value="PhoU-like"/>
    <property type="match status" value="1"/>
</dbReference>
<dbReference type="InterPro" id="IPR026022">
    <property type="entry name" value="PhoU_dom"/>
</dbReference>
<comment type="function">
    <text evidence="7 8">Plays a role in the regulation of phosphate uptake.</text>
</comment>
<keyword evidence="5 8" id="KW-0963">Cytoplasm</keyword>
<dbReference type="NCBIfam" id="TIGR02135">
    <property type="entry name" value="phoU_full"/>
    <property type="match status" value="1"/>
</dbReference>
<name>M4VPI3_9BACT</name>
<protein>
    <recommendedName>
        <fullName evidence="8">Phosphate-specific transport system accessory protein PhoU</fullName>
    </recommendedName>
</protein>
<dbReference type="OrthoDB" id="5291253at2"/>
<dbReference type="GO" id="GO:0045936">
    <property type="term" value="P:negative regulation of phosphate metabolic process"/>
    <property type="evidence" value="ECO:0007669"/>
    <property type="project" value="InterPro"/>
</dbReference>
<dbReference type="GO" id="GO:0030643">
    <property type="term" value="P:intracellular phosphate ion homeostasis"/>
    <property type="evidence" value="ECO:0007669"/>
    <property type="project" value="InterPro"/>
</dbReference>
<dbReference type="RefSeq" id="WP_015469519.1">
    <property type="nucleotide sequence ID" value="NC_020813.1"/>
</dbReference>
<feature type="domain" description="PhoU" evidence="9">
    <location>
        <begin position="17"/>
        <end position="101"/>
    </location>
</feature>
<dbReference type="STRING" id="1184267.A11Q_811"/>
<dbReference type="Gene3D" id="1.20.58.220">
    <property type="entry name" value="Phosphate transport system protein phou homolog 2, domain 2"/>
    <property type="match status" value="1"/>
</dbReference>
<keyword evidence="11" id="KW-1185">Reference proteome</keyword>
<evidence type="ECO:0000313" key="11">
    <source>
        <dbReference type="Proteomes" id="UP000012040"/>
    </source>
</evidence>
<dbReference type="PATRIC" id="fig|1184267.3.peg.820"/>
<sequence length="219" mass="24721">MDRAIDSQLEDLKKLTLEMGGLVEKALVMVSAGLLKKEPSHLQEVFKIEGLINDLQIKIDNECLQVLAKQGPVAKDLRLILSIIKINTDLERMGDQCVNISYISRELIERGFLNSLKDIEEMIEAVTKMVKASLDSFVKMDPNIARSVLDMDDAVDNYKKKINQHSIQMMKTDVNSLQDHLDFILIARNLERLGDHATNIAEDVIFAFTGKDIRHGSND</sequence>
<evidence type="ECO:0000256" key="6">
    <source>
        <dbReference type="ARBA" id="ARBA00022592"/>
    </source>
</evidence>
<comment type="subunit">
    <text evidence="3 8">Homodimer.</text>
</comment>
<evidence type="ECO:0000256" key="2">
    <source>
        <dbReference type="ARBA" id="ARBA00008107"/>
    </source>
</evidence>
<comment type="subcellular location">
    <subcellularLocation>
        <location evidence="1 8">Cytoplasm</location>
    </subcellularLocation>
</comment>
<evidence type="ECO:0000313" key="10">
    <source>
        <dbReference type="EMBL" id="AGH95029.1"/>
    </source>
</evidence>
<accession>M4VPI3</accession>
<dbReference type="InterPro" id="IPR038078">
    <property type="entry name" value="PhoU-like_sf"/>
</dbReference>
<dbReference type="Proteomes" id="UP000012040">
    <property type="component" value="Chromosome"/>
</dbReference>
<dbReference type="GO" id="GO:0005737">
    <property type="term" value="C:cytoplasm"/>
    <property type="evidence" value="ECO:0007669"/>
    <property type="project" value="UniProtKB-SubCell"/>
</dbReference>
<gene>
    <name evidence="10" type="ORF">A11Q_811</name>
</gene>
<reference evidence="10 11" key="1">
    <citation type="journal article" date="2013" name="ISME J.">
        <title>By their genes ye shall know them: genomic signatures of predatory bacteria.</title>
        <authorList>
            <person name="Pasternak Z."/>
            <person name="Pietrokovski S."/>
            <person name="Rotem O."/>
            <person name="Gophna U."/>
            <person name="Lurie-Weinberger M.N."/>
            <person name="Jurkevitch E."/>
        </authorList>
    </citation>
    <scope>NUCLEOTIDE SEQUENCE [LARGE SCALE GENOMIC DNA]</scope>
    <source>
        <strain evidence="10 11">JSS</strain>
    </source>
</reference>
<feature type="domain" description="PhoU" evidence="9">
    <location>
        <begin position="119"/>
        <end position="204"/>
    </location>
</feature>
<dbReference type="HOGENOM" id="CLU_078518_3_0_7"/>
<proteinExistence type="inferred from homology"/>
<dbReference type="PIRSF" id="PIRSF003107">
    <property type="entry name" value="PhoU"/>
    <property type="match status" value="1"/>
</dbReference>